<name>F8WPH8_9EUKA</name>
<evidence type="ECO:0000256" key="5">
    <source>
        <dbReference type="ARBA" id="ARBA00022840"/>
    </source>
</evidence>
<dbReference type="PIRSF" id="PIRSF002583">
    <property type="entry name" value="Hsp90"/>
    <property type="match status" value="1"/>
</dbReference>
<dbReference type="EMBL" id="AB600323">
    <property type="protein sequence ID" value="BAK52337.1"/>
    <property type="molecule type" value="Genomic_DNA"/>
</dbReference>
<evidence type="ECO:0000256" key="2">
    <source>
        <dbReference type="ARBA" id="ARBA00008239"/>
    </source>
</evidence>
<dbReference type="GO" id="GO:0140662">
    <property type="term" value="F:ATP-dependent protein folding chaperone"/>
    <property type="evidence" value="ECO:0007669"/>
    <property type="project" value="InterPro"/>
</dbReference>
<feature type="region of interest" description="Disordered" evidence="8">
    <location>
        <begin position="164"/>
        <end position="191"/>
    </location>
</feature>
<protein>
    <submittedName>
        <fullName evidence="9">Heat shock protein 90</fullName>
    </submittedName>
</protein>
<accession>F8WPH8</accession>
<evidence type="ECO:0000313" key="9">
    <source>
        <dbReference type="EMBL" id="BAK52337.1"/>
    </source>
</evidence>
<dbReference type="InterPro" id="IPR037196">
    <property type="entry name" value="HSP90_C"/>
</dbReference>
<dbReference type="Pfam" id="PF00183">
    <property type="entry name" value="HSP90"/>
    <property type="match status" value="1"/>
</dbReference>
<evidence type="ECO:0000256" key="8">
    <source>
        <dbReference type="SAM" id="MobiDB-lite"/>
    </source>
</evidence>
<dbReference type="GO" id="GO:0005524">
    <property type="term" value="F:ATP binding"/>
    <property type="evidence" value="ECO:0007669"/>
    <property type="project" value="UniProtKB-KW"/>
</dbReference>
<dbReference type="SUPFAM" id="SSF110942">
    <property type="entry name" value="HSP90 C-terminal domain"/>
    <property type="match status" value="1"/>
</dbReference>
<dbReference type="InterPro" id="IPR001404">
    <property type="entry name" value="Hsp90_fam"/>
</dbReference>
<dbReference type="FunFam" id="3.30.230.80:FF:000001">
    <property type="entry name" value="Heat shock protein 90 alpha"/>
    <property type="match status" value="1"/>
</dbReference>
<dbReference type="AlphaFoldDB" id="F8WPH8"/>
<dbReference type="Gene3D" id="1.20.120.790">
    <property type="entry name" value="Heat shock protein 90, C-terminal domain"/>
    <property type="match status" value="1"/>
</dbReference>
<feature type="non-terminal residue" evidence="9">
    <location>
        <position position="1"/>
    </location>
</feature>
<feature type="compositionally biased region" description="Basic and acidic residues" evidence="8">
    <location>
        <begin position="164"/>
        <end position="186"/>
    </location>
</feature>
<feature type="region of interest" description="Disordered" evidence="8">
    <location>
        <begin position="481"/>
        <end position="506"/>
    </location>
</feature>
<dbReference type="GO" id="GO:0016887">
    <property type="term" value="F:ATP hydrolysis activity"/>
    <property type="evidence" value="ECO:0007669"/>
    <property type="project" value="InterPro"/>
</dbReference>
<comment type="subcellular location">
    <subcellularLocation>
        <location evidence="1">Cytoplasm</location>
    </subcellularLocation>
</comment>
<dbReference type="PANTHER" id="PTHR11528">
    <property type="entry name" value="HEAT SHOCK PROTEIN 90 FAMILY MEMBER"/>
    <property type="match status" value="1"/>
</dbReference>
<evidence type="ECO:0000256" key="4">
    <source>
        <dbReference type="ARBA" id="ARBA00022741"/>
    </source>
</evidence>
<evidence type="ECO:0000256" key="6">
    <source>
        <dbReference type="ARBA" id="ARBA00023186"/>
    </source>
</evidence>
<dbReference type="SUPFAM" id="SSF54211">
    <property type="entry name" value="Ribosomal protein S5 domain 2-like"/>
    <property type="match status" value="1"/>
</dbReference>
<feature type="binding site" evidence="7">
    <location>
        <position position="129"/>
    </location>
    <ligand>
        <name>ATP</name>
        <dbReference type="ChEBI" id="CHEBI:30616"/>
    </ligand>
</feature>
<dbReference type="Gene3D" id="3.40.50.11260">
    <property type="match status" value="1"/>
</dbReference>
<organism evidence="9">
    <name type="scientific">Chilomastix caulleryi</name>
    <dbReference type="NCBI Taxonomy" id="926448"/>
    <lineage>
        <taxon>Eukaryota</taxon>
        <taxon>Metamonada</taxon>
        <taxon>Retortamonadidae</taxon>
        <taxon>Chilomastix</taxon>
    </lineage>
</organism>
<keyword evidence="4 7" id="KW-0547">Nucleotide-binding</keyword>
<dbReference type="GO" id="GO:0051082">
    <property type="term" value="F:unfolded protein binding"/>
    <property type="evidence" value="ECO:0007669"/>
    <property type="project" value="InterPro"/>
</dbReference>
<evidence type="ECO:0000256" key="7">
    <source>
        <dbReference type="PIRSR" id="PIRSR002583-1"/>
    </source>
</evidence>
<dbReference type="FunFam" id="1.20.120.790:FF:000001">
    <property type="entry name" value="Heat shock protein 90 alpha"/>
    <property type="match status" value="1"/>
</dbReference>
<proteinExistence type="inferred from homology"/>
<dbReference type="GO" id="GO:0005737">
    <property type="term" value="C:cytoplasm"/>
    <property type="evidence" value="ECO:0007669"/>
    <property type="project" value="UniProtKB-SubCell"/>
</dbReference>
<keyword evidence="3" id="KW-0963">Cytoplasm</keyword>
<evidence type="ECO:0000256" key="1">
    <source>
        <dbReference type="ARBA" id="ARBA00004496"/>
    </source>
</evidence>
<evidence type="ECO:0000256" key="3">
    <source>
        <dbReference type="ARBA" id="ARBA00022490"/>
    </source>
</evidence>
<sequence>EKKKKTKKVERKEEKFERVNTQVAIWCRKPGTVSHEEYVEFYKHLTNDWQEHLAVKHFHVEGHVDFKGILFVPKQAPFDMFENKKKKISIKLMVRKVFITDECTDLLPEWLSFVKGVVDSDDLPLNISRETLQKSHVIENMKKVIVKKVVELISEMLEGKYKEGTEEDLKKKEEKKEEKDDEKDKKEEDDEELKSEEKWKTFYQQYSKNLKLGIHEDTDNREKLASFLRYYSTKSVDEFTSLDDYIDRMKEHQKSIYYISGESRKVCETSPFLEALKAKDFEVLFMDQAIDEYSISTLREYKEHKLVCISKDNLELEETEEEKKEREGDMARCGKLVSLIKDILGDKVEGVKLGYRLVSSPCVLTTSEFGWSAQMQRIMKSQALRDDSMTSFMMGKATLEINPRNKIIRALVRKLDDIHDSGEASTNEELRSAITLIYETALISSGFSVDNISDYSSKVFGMVALGICEDVDVEAPAPMVEEVPAEEAMGEKEEVEEGEADLEEVD</sequence>
<dbReference type="InterPro" id="IPR020568">
    <property type="entry name" value="Ribosomal_Su5_D2-typ_SF"/>
</dbReference>
<keyword evidence="5 7" id="KW-0067">ATP-binding</keyword>
<reference evidence="9" key="1">
    <citation type="journal article" date="2012" name="Protist">
        <title>Multigene phylogenies of diverse Carpediemonas-like organisms identify the closest relatives of 'amitochondriate' diplomonads and retortamonads.</title>
        <authorList>
            <person name="Takishita K."/>
            <person name="Kolisko M."/>
            <person name="Komatsuzaki H."/>
            <person name="Yabuki A."/>
            <person name="Inagaki Y."/>
            <person name="Cepicka I."/>
            <person name="Smejkalova P."/>
            <person name="Silberman J.D."/>
            <person name="Hashimoto T."/>
            <person name="Roger A.J."/>
            <person name="Simpson A.G.B."/>
        </authorList>
    </citation>
    <scope>NUCLEOTIDE SEQUENCE</scope>
</reference>
<keyword evidence="9" id="KW-0346">Stress response</keyword>
<gene>
    <name evidence="9" type="primary">hsp90</name>
</gene>
<dbReference type="Gene3D" id="3.30.230.80">
    <property type="match status" value="1"/>
</dbReference>
<comment type="similarity">
    <text evidence="2">Belongs to the heat shock protein 90 family.</text>
</comment>
<keyword evidence="6" id="KW-0143">Chaperone</keyword>
<feature type="compositionally biased region" description="Acidic residues" evidence="8">
    <location>
        <begin position="493"/>
        <end position="506"/>
    </location>
</feature>
<dbReference type="FunFam" id="3.40.50.11260:FF:000001">
    <property type="entry name" value="Heat shock protein 90 alpha"/>
    <property type="match status" value="1"/>
</dbReference>